<dbReference type="Proteomes" id="UP000450000">
    <property type="component" value="Unassembled WGS sequence"/>
</dbReference>
<evidence type="ECO:0008006" key="3">
    <source>
        <dbReference type="Google" id="ProtNLM"/>
    </source>
</evidence>
<dbReference type="OrthoDB" id="4277148at2"/>
<keyword evidence="2" id="KW-1185">Reference proteome</keyword>
<accession>A0A6N7KZP2</accession>
<comment type="caution">
    <text evidence="1">The sequence shown here is derived from an EMBL/GenBank/DDBJ whole genome shotgun (WGS) entry which is preliminary data.</text>
</comment>
<protein>
    <recommendedName>
        <fullName evidence="3">DUF3562 domain-containing protein</fullName>
    </recommendedName>
</protein>
<evidence type="ECO:0000313" key="1">
    <source>
        <dbReference type="EMBL" id="MQS17166.1"/>
    </source>
</evidence>
<dbReference type="Gene3D" id="1.10.8.1060">
    <property type="entry name" value="Corynebacterium glutamicum thioredoxin-dependent arsenate reductase, N-terminal domain"/>
    <property type="match status" value="1"/>
</dbReference>
<dbReference type="AlphaFoldDB" id="A0A6N7KZP2"/>
<organism evidence="1 2">
    <name type="scientific">Streptomyces kaniharaensis</name>
    <dbReference type="NCBI Taxonomy" id="212423"/>
    <lineage>
        <taxon>Bacteria</taxon>
        <taxon>Bacillati</taxon>
        <taxon>Actinomycetota</taxon>
        <taxon>Actinomycetes</taxon>
        <taxon>Kitasatosporales</taxon>
        <taxon>Streptomycetaceae</taxon>
        <taxon>Streptomyces</taxon>
    </lineage>
</organism>
<sequence length="76" mass="8428">MTWVSPEDEVAMRLAAARLKASHPEADAAIVDTLVVGAYDELRDAKVRTFVPFLTERRARPRLELPSPDARPAPES</sequence>
<proteinExistence type="predicted"/>
<name>A0A6N7KZP2_9ACTN</name>
<reference evidence="1 2" key="1">
    <citation type="submission" date="2019-09" db="EMBL/GenBank/DDBJ databases">
        <title>Genome Sequences of Streptomyces kaniharaensis ATCC 21070.</title>
        <authorList>
            <person name="Zhu W."/>
            <person name="De Crecy-Lagard V."/>
            <person name="Richards N.G."/>
        </authorList>
    </citation>
    <scope>NUCLEOTIDE SEQUENCE [LARGE SCALE GENOMIC DNA]</scope>
    <source>
        <strain evidence="1 2">SF-557</strain>
    </source>
</reference>
<evidence type="ECO:0000313" key="2">
    <source>
        <dbReference type="Proteomes" id="UP000450000"/>
    </source>
</evidence>
<dbReference type="EMBL" id="WBOF01000003">
    <property type="protein sequence ID" value="MQS17166.1"/>
    <property type="molecule type" value="Genomic_DNA"/>
</dbReference>
<dbReference type="NCBIfam" id="NF046112">
    <property type="entry name" value="MSMEG_6209_Nter"/>
    <property type="match status" value="1"/>
</dbReference>
<gene>
    <name evidence="1" type="ORF">F7Q99_34540</name>
</gene>
<dbReference type="RefSeq" id="WP_153469221.1">
    <property type="nucleotide sequence ID" value="NZ_WBOF01000003.1"/>
</dbReference>